<feature type="region of interest" description="Disordered" evidence="2">
    <location>
        <begin position="82"/>
        <end position="128"/>
    </location>
</feature>
<protein>
    <submittedName>
        <fullName evidence="4">Transcription factor interactor and regulator CCHC(Zn) family</fullName>
    </submittedName>
</protein>
<dbReference type="GO" id="GO:0003676">
    <property type="term" value="F:nucleic acid binding"/>
    <property type="evidence" value="ECO:0007669"/>
    <property type="project" value="InterPro"/>
</dbReference>
<reference evidence="4" key="2">
    <citation type="submission" date="2020-06" db="EMBL/GenBank/DDBJ databases">
        <title>Helianthus annuus Genome sequencing and assembly Release 2.</title>
        <authorList>
            <person name="Gouzy J."/>
            <person name="Langlade N."/>
            <person name="Munos S."/>
        </authorList>
    </citation>
    <scope>NUCLEOTIDE SEQUENCE</scope>
    <source>
        <tissue evidence="4">Leaves</tissue>
    </source>
</reference>
<evidence type="ECO:0000259" key="3">
    <source>
        <dbReference type="PROSITE" id="PS50158"/>
    </source>
</evidence>
<feature type="domain" description="CCHC-type" evidence="3">
    <location>
        <begin position="139"/>
        <end position="154"/>
    </location>
</feature>
<evidence type="ECO:0000313" key="5">
    <source>
        <dbReference type="Proteomes" id="UP000215914"/>
    </source>
</evidence>
<sequence length="178" mass="20019">MKSIADELTLVQSPVNDEDLLIHISGQLGEEFGPMVAALKARDSPISYPELFEKLVDFERTLKESAPPPPVMATVNFTQKQGRFSNFRSGPEPSRNSRLGPESSHQRRYQTGSFYSKQNRNQGPNYNGSNHVTRNSFYCYYCNIAGHETKDCRKLARFLKDNNVTIAPRGHNAPVANV</sequence>
<dbReference type="InterPro" id="IPR036875">
    <property type="entry name" value="Znf_CCHC_sf"/>
</dbReference>
<dbReference type="GO" id="GO:0008270">
    <property type="term" value="F:zinc ion binding"/>
    <property type="evidence" value="ECO:0007669"/>
    <property type="project" value="UniProtKB-KW"/>
</dbReference>
<proteinExistence type="predicted"/>
<dbReference type="SUPFAM" id="SSF57756">
    <property type="entry name" value="Retrovirus zinc finger-like domains"/>
    <property type="match status" value="1"/>
</dbReference>
<dbReference type="Gramene" id="mRNA:HanXRQr2_Chr04g0151301">
    <property type="protein sequence ID" value="CDS:HanXRQr2_Chr04g0151301.1"/>
    <property type="gene ID" value="HanXRQr2_Chr04g0151301"/>
</dbReference>
<dbReference type="InterPro" id="IPR001878">
    <property type="entry name" value="Znf_CCHC"/>
</dbReference>
<keyword evidence="1" id="KW-0479">Metal-binding</keyword>
<keyword evidence="1" id="KW-0863">Zinc-finger</keyword>
<dbReference type="Proteomes" id="UP000215914">
    <property type="component" value="Unassembled WGS sequence"/>
</dbReference>
<dbReference type="PANTHER" id="PTHR47481:SF43">
    <property type="entry name" value="RETROTRANSPOSON COPIA-LIKE N-TERMINAL DOMAIN-CONTAINING PROTEIN"/>
    <property type="match status" value="1"/>
</dbReference>
<keyword evidence="5" id="KW-1185">Reference proteome</keyword>
<reference evidence="4" key="1">
    <citation type="journal article" date="2017" name="Nature">
        <title>The sunflower genome provides insights into oil metabolism, flowering and Asterid evolution.</title>
        <authorList>
            <person name="Badouin H."/>
            <person name="Gouzy J."/>
            <person name="Grassa C.J."/>
            <person name="Murat F."/>
            <person name="Staton S.E."/>
            <person name="Cottret L."/>
            <person name="Lelandais-Briere C."/>
            <person name="Owens G.L."/>
            <person name="Carrere S."/>
            <person name="Mayjonade B."/>
            <person name="Legrand L."/>
            <person name="Gill N."/>
            <person name="Kane N.C."/>
            <person name="Bowers J.E."/>
            <person name="Hubner S."/>
            <person name="Bellec A."/>
            <person name="Berard A."/>
            <person name="Berges H."/>
            <person name="Blanchet N."/>
            <person name="Boniface M.C."/>
            <person name="Brunel D."/>
            <person name="Catrice O."/>
            <person name="Chaidir N."/>
            <person name="Claudel C."/>
            <person name="Donnadieu C."/>
            <person name="Faraut T."/>
            <person name="Fievet G."/>
            <person name="Helmstetter N."/>
            <person name="King M."/>
            <person name="Knapp S.J."/>
            <person name="Lai Z."/>
            <person name="Le Paslier M.C."/>
            <person name="Lippi Y."/>
            <person name="Lorenzon L."/>
            <person name="Mandel J.R."/>
            <person name="Marage G."/>
            <person name="Marchand G."/>
            <person name="Marquand E."/>
            <person name="Bret-Mestries E."/>
            <person name="Morien E."/>
            <person name="Nambeesan S."/>
            <person name="Nguyen T."/>
            <person name="Pegot-Espagnet P."/>
            <person name="Pouilly N."/>
            <person name="Raftis F."/>
            <person name="Sallet E."/>
            <person name="Schiex T."/>
            <person name="Thomas J."/>
            <person name="Vandecasteele C."/>
            <person name="Vares D."/>
            <person name="Vear F."/>
            <person name="Vautrin S."/>
            <person name="Crespi M."/>
            <person name="Mangin B."/>
            <person name="Burke J.M."/>
            <person name="Salse J."/>
            <person name="Munos S."/>
            <person name="Vincourt P."/>
            <person name="Rieseberg L.H."/>
            <person name="Langlade N.B."/>
        </authorList>
    </citation>
    <scope>NUCLEOTIDE SEQUENCE</scope>
    <source>
        <tissue evidence="4">Leaves</tissue>
    </source>
</reference>
<dbReference type="PROSITE" id="PS50158">
    <property type="entry name" value="ZF_CCHC"/>
    <property type="match status" value="1"/>
</dbReference>
<dbReference type="AlphaFoldDB" id="A0A9K3J6R9"/>
<feature type="compositionally biased region" description="Polar residues" evidence="2">
    <location>
        <begin position="109"/>
        <end position="128"/>
    </location>
</feature>
<evidence type="ECO:0000313" key="4">
    <source>
        <dbReference type="EMBL" id="KAF5808945.1"/>
    </source>
</evidence>
<evidence type="ECO:0000256" key="2">
    <source>
        <dbReference type="SAM" id="MobiDB-lite"/>
    </source>
</evidence>
<evidence type="ECO:0000256" key="1">
    <source>
        <dbReference type="PROSITE-ProRule" id="PRU00047"/>
    </source>
</evidence>
<gene>
    <name evidence="4" type="ORF">HanXRQr2_Chr04g0151301</name>
</gene>
<dbReference type="PANTHER" id="PTHR47481">
    <property type="match status" value="1"/>
</dbReference>
<dbReference type="EMBL" id="MNCJ02000319">
    <property type="protein sequence ID" value="KAF5808945.1"/>
    <property type="molecule type" value="Genomic_DNA"/>
</dbReference>
<organism evidence="4 5">
    <name type="scientific">Helianthus annuus</name>
    <name type="common">Common sunflower</name>
    <dbReference type="NCBI Taxonomy" id="4232"/>
    <lineage>
        <taxon>Eukaryota</taxon>
        <taxon>Viridiplantae</taxon>
        <taxon>Streptophyta</taxon>
        <taxon>Embryophyta</taxon>
        <taxon>Tracheophyta</taxon>
        <taxon>Spermatophyta</taxon>
        <taxon>Magnoliopsida</taxon>
        <taxon>eudicotyledons</taxon>
        <taxon>Gunneridae</taxon>
        <taxon>Pentapetalae</taxon>
        <taxon>asterids</taxon>
        <taxon>campanulids</taxon>
        <taxon>Asterales</taxon>
        <taxon>Asteraceae</taxon>
        <taxon>Asteroideae</taxon>
        <taxon>Heliantheae alliance</taxon>
        <taxon>Heliantheae</taxon>
        <taxon>Helianthus</taxon>
    </lineage>
</organism>
<name>A0A9K3J6R9_HELAN</name>
<keyword evidence="1" id="KW-0862">Zinc</keyword>
<accession>A0A9K3J6R9</accession>
<comment type="caution">
    <text evidence="4">The sequence shown here is derived from an EMBL/GenBank/DDBJ whole genome shotgun (WGS) entry which is preliminary data.</text>
</comment>